<dbReference type="InterPro" id="IPR016032">
    <property type="entry name" value="Sig_transdc_resp-reg_C-effctor"/>
</dbReference>
<dbReference type="Gene3D" id="1.10.10.10">
    <property type="entry name" value="Winged helix-like DNA-binding domain superfamily/Winged helix DNA-binding domain"/>
    <property type="match status" value="1"/>
</dbReference>
<dbReference type="SUPFAM" id="SSF75516">
    <property type="entry name" value="Pheromone-binding domain of LuxR-like quorum-sensing transcription factors"/>
    <property type="match status" value="1"/>
</dbReference>
<evidence type="ECO:0000256" key="1">
    <source>
        <dbReference type="ARBA" id="ARBA00023015"/>
    </source>
</evidence>
<reference evidence="5 6" key="1">
    <citation type="submission" date="2017-08" db="EMBL/GenBank/DDBJ databases">
        <title>Infants hospitalized years apart are colonized by the same room-sourced microbial strains.</title>
        <authorList>
            <person name="Brooks B."/>
            <person name="Olm M.R."/>
            <person name="Firek B.A."/>
            <person name="Baker R."/>
            <person name="Thomas B.C."/>
            <person name="Morowitz M.J."/>
            <person name="Banfield J.F."/>
        </authorList>
    </citation>
    <scope>NUCLEOTIDE SEQUENCE [LARGE SCALE GENOMIC DNA]</scope>
    <source>
        <strain evidence="5">S2_005_002_R2_34</strain>
    </source>
</reference>
<dbReference type="InterPro" id="IPR000792">
    <property type="entry name" value="Tscrpt_reg_LuxR_C"/>
</dbReference>
<dbReference type="Pfam" id="PF03472">
    <property type="entry name" value="Autoind_bind"/>
    <property type="match status" value="1"/>
</dbReference>
<dbReference type="PANTHER" id="PTHR44688">
    <property type="entry name" value="DNA-BINDING TRANSCRIPTIONAL ACTIVATOR DEVR_DOSR"/>
    <property type="match status" value="1"/>
</dbReference>
<dbReference type="GO" id="GO:0003677">
    <property type="term" value="F:DNA binding"/>
    <property type="evidence" value="ECO:0007669"/>
    <property type="project" value="UniProtKB-KW"/>
</dbReference>
<keyword evidence="1" id="KW-0805">Transcription regulation</keyword>
<dbReference type="Pfam" id="PF00196">
    <property type="entry name" value="GerE"/>
    <property type="match status" value="1"/>
</dbReference>
<evidence type="ECO:0000259" key="4">
    <source>
        <dbReference type="PROSITE" id="PS50043"/>
    </source>
</evidence>
<dbReference type="PROSITE" id="PS50043">
    <property type="entry name" value="HTH_LUXR_2"/>
    <property type="match status" value="1"/>
</dbReference>
<organism evidence="5 6">
    <name type="scientific">Rhodovulum sulfidophilum</name>
    <name type="common">Rhodobacter sulfidophilus</name>
    <dbReference type="NCBI Taxonomy" id="35806"/>
    <lineage>
        <taxon>Bacteria</taxon>
        <taxon>Pseudomonadati</taxon>
        <taxon>Pseudomonadota</taxon>
        <taxon>Alphaproteobacteria</taxon>
        <taxon>Rhodobacterales</taxon>
        <taxon>Paracoccaceae</taxon>
        <taxon>Rhodovulum</taxon>
    </lineage>
</organism>
<evidence type="ECO:0000256" key="3">
    <source>
        <dbReference type="ARBA" id="ARBA00023163"/>
    </source>
</evidence>
<dbReference type="PANTHER" id="PTHR44688:SF16">
    <property type="entry name" value="DNA-BINDING TRANSCRIPTIONAL ACTIVATOR DEVR_DOSR"/>
    <property type="match status" value="1"/>
</dbReference>
<dbReference type="GO" id="GO:0006355">
    <property type="term" value="P:regulation of DNA-templated transcription"/>
    <property type="evidence" value="ECO:0007669"/>
    <property type="project" value="InterPro"/>
</dbReference>
<dbReference type="CDD" id="cd06170">
    <property type="entry name" value="LuxR_C_like"/>
    <property type="match status" value="1"/>
</dbReference>
<dbReference type="InterPro" id="IPR005143">
    <property type="entry name" value="TF_LuxR_autoind-bd_dom"/>
</dbReference>
<dbReference type="EMBL" id="QFPW01000023">
    <property type="protein sequence ID" value="PZQ46577.1"/>
    <property type="molecule type" value="Genomic_DNA"/>
</dbReference>
<dbReference type="SUPFAM" id="SSF46894">
    <property type="entry name" value="C-terminal effector domain of the bipartite response regulators"/>
    <property type="match status" value="1"/>
</dbReference>
<proteinExistence type="predicted"/>
<name>A0A2W5PPC3_RHOSU</name>
<feature type="domain" description="HTH luxR-type" evidence="4">
    <location>
        <begin position="170"/>
        <end position="235"/>
    </location>
</feature>
<keyword evidence="3" id="KW-0804">Transcription</keyword>
<sequence length="241" mass="26396">MDVSEFEKVVLTAEGMDELWRSLVRFAEARETGRIGYHHMPPVGAPDEAVSRVRNAGFPEEWVEYYFTARATGMTPISDYARINGEPVYWDDIDTLKNLTADERAHLATLRAAGFVYGLAIPVYGPNGRNGIFELALVEGVERLATPMLGDLHWACQATHLRYCALLRTDLGAPPALSRREAEVLAWVARGKSNAAIGAILGISAHTVDAHLRRIYTKLGVFDRISAALRGLGFGLITSGA</sequence>
<dbReference type="PROSITE" id="PS00622">
    <property type="entry name" value="HTH_LUXR_1"/>
    <property type="match status" value="1"/>
</dbReference>
<dbReference type="PRINTS" id="PR00038">
    <property type="entry name" value="HTHLUXR"/>
</dbReference>
<dbReference type="Proteomes" id="UP000249185">
    <property type="component" value="Unassembled WGS sequence"/>
</dbReference>
<protein>
    <recommendedName>
        <fullName evidence="4">HTH luxR-type domain-containing protein</fullName>
    </recommendedName>
</protein>
<dbReference type="SMART" id="SM00421">
    <property type="entry name" value="HTH_LUXR"/>
    <property type="match status" value="1"/>
</dbReference>
<dbReference type="AlphaFoldDB" id="A0A2W5PPC3"/>
<keyword evidence="2" id="KW-0238">DNA-binding</keyword>
<dbReference type="InterPro" id="IPR036388">
    <property type="entry name" value="WH-like_DNA-bd_sf"/>
</dbReference>
<evidence type="ECO:0000256" key="2">
    <source>
        <dbReference type="ARBA" id="ARBA00023125"/>
    </source>
</evidence>
<dbReference type="InterPro" id="IPR036693">
    <property type="entry name" value="TF_LuxR_autoind-bd_dom_sf"/>
</dbReference>
<dbReference type="Gene3D" id="3.30.450.80">
    <property type="entry name" value="Transcription factor LuxR-like, autoinducer-binding domain"/>
    <property type="match status" value="1"/>
</dbReference>
<comment type="caution">
    <text evidence="5">The sequence shown here is derived from an EMBL/GenBank/DDBJ whole genome shotgun (WGS) entry which is preliminary data.</text>
</comment>
<evidence type="ECO:0000313" key="5">
    <source>
        <dbReference type="EMBL" id="PZQ46577.1"/>
    </source>
</evidence>
<gene>
    <name evidence="5" type="ORF">DI556_19730</name>
</gene>
<evidence type="ECO:0000313" key="6">
    <source>
        <dbReference type="Proteomes" id="UP000249185"/>
    </source>
</evidence>
<accession>A0A2W5PPC3</accession>